<gene>
    <name evidence="2" type="ORF">SASPL_143529</name>
</gene>
<dbReference type="Pfam" id="PF25568">
    <property type="entry name" value="AAA_lid_At3g28540"/>
    <property type="match status" value="1"/>
</dbReference>
<name>A0A8X8Z9U4_SALSN</name>
<keyword evidence="3" id="KW-1185">Reference proteome</keyword>
<dbReference type="EMBL" id="PNBA02000016">
    <property type="protein sequence ID" value="KAG6397362.1"/>
    <property type="molecule type" value="Genomic_DNA"/>
</dbReference>
<reference evidence="2" key="2">
    <citation type="submission" date="2020-08" db="EMBL/GenBank/DDBJ databases">
        <title>Plant Genome Project.</title>
        <authorList>
            <person name="Zhang R.-G."/>
        </authorList>
    </citation>
    <scope>NUCLEOTIDE SEQUENCE</scope>
    <source>
        <strain evidence="2">Huo1</strain>
        <tissue evidence="2">Leaf</tissue>
    </source>
</reference>
<protein>
    <recommendedName>
        <fullName evidence="1">AAA+ ATPase At3g28540-like C-terminal domain-containing protein</fullName>
    </recommendedName>
</protein>
<evidence type="ECO:0000259" key="1">
    <source>
        <dbReference type="Pfam" id="PF25568"/>
    </source>
</evidence>
<comment type="caution">
    <text evidence="2">The sequence shown here is derived from an EMBL/GenBank/DDBJ whole genome shotgun (WGS) entry which is preliminary data.</text>
</comment>
<dbReference type="Gene3D" id="6.10.280.40">
    <property type="match status" value="1"/>
</dbReference>
<dbReference type="PANTHER" id="PTHR23070">
    <property type="entry name" value="BCS1 AAA-TYPE ATPASE"/>
    <property type="match status" value="1"/>
</dbReference>
<organism evidence="2">
    <name type="scientific">Salvia splendens</name>
    <name type="common">Scarlet sage</name>
    <dbReference type="NCBI Taxonomy" id="180675"/>
    <lineage>
        <taxon>Eukaryota</taxon>
        <taxon>Viridiplantae</taxon>
        <taxon>Streptophyta</taxon>
        <taxon>Embryophyta</taxon>
        <taxon>Tracheophyta</taxon>
        <taxon>Spermatophyta</taxon>
        <taxon>Magnoliopsida</taxon>
        <taxon>eudicotyledons</taxon>
        <taxon>Gunneridae</taxon>
        <taxon>Pentapetalae</taxon>
        <taxon>asterids</taxon>
        <taxon>lamiids</taxon>
        <taxon>Lamiales</taxon>
        <taxon>Lamiaceae</taxon>
        <taxon>Nepetoideae</taxon>
        <taxon>Mentheae</taxon>
        <taxon>Salviinae</taxon>
        <taxon>Salvia</taxon>
        <taxon>Salvia subgen. Calosphace</taxon>
        <taxon>core Calosphace</taxon>
    </lineage>
</organism>
<dbReference type="InterPro" id="IPR058017">
    <property type="entry name" value="At3g28540-like_C"/>
</dbReference>
<evidence type="ECO:0000313" key="3">
    <source>
        <dbReference type="Proteomes" id="UP000298416"/>
    </source>
</evidence>
<feature type="domain" description="AAA+ ATPase At3g28540-like C-terminal" evidence="1">
    <location>
        <begin position="10"/>
        <end position="63"/>
    </location>
</feature>
<dbReference type="AlphaFoldDB" id="A0A8X8Z9U4"/>
<accession>A0A8X8Z9U4</accession>
<dbReference type="Proteomes" id="UP000298416">
    <property type="component" value="Unassembled WGS sequence"/>
</dbReference>
<reference evidence="2" key="1">
    <citation type="submission" date="2018-01" db="EMBL/GenBank/DDBJ databases">
        <authorList>
            <person name="Mao J.F."/>
        </authorList>
    </citation>
    <scope>NUCLEOTIDE SEQUENCE</scope>
    <source>
        <strain evidence="2">Huo1</strain>
        <tissue evidence="2">Leaf</tissue>
    </source>
</reference>
<dbReference type="InterPro" id="IPR050747">
    <property type="entry name" value="Mitochondrial_chaperone_BCS1"/>
</dbReference>
<evidence type="ECO:0000313" key="2">
    <source>
        <dbReference type="EMBL" id="KAG6397362.1"/>
    </source>
</evidence>
<proteinExistence type="predicted"/>
<sequence length="80" mass="9161">MDQHIELSYCGFEGFKVLARNYLQFEEHELFGRIQRLLEETKMTPADVAENLMPKLRGEDKESTDGVVKVKENGVAEKCA</sequence>